<sequence>MATLSPSRKGSFTLRLLLFIVCSGQIQSSRSRAADPEQQIQSSRSRAADAERALPVAAAACSPAPN</sequence>
<protein>
    <submittedName>
        <fullName evidence="3">Uncharacterized protein</fullName>
    </submittedName>
</protein>
<reference evidence="3 4" key="1">
    <citation type="submission" date="2019-03" db="EMBL/GenBank/DDBJ databases">
        <title>First draft genome of Liparis tanakae, snailfish: a comprehensive survey of snailfish specific genes.</title>
        <authorList>
            <person name="Kim W."/>
            <person name="Song I."/>
            <person name="Jeong J.-H."/>
            <person name="Kim D."/>
            <person name="Kim S."/>
            <person name="Ryu S."/>
            <person name="Song J.Y."/>
            <person name="Lee S.K."/>
        </authorList>
    </citation>
    <scope>NUCLEOTIDE SEQUENCE [LARGE SCALE GENOMIC DNA]</scope>
    <source>
        <tissue evidence="3">Muscle</tissue>
    </source>
</reference>
<evidence type="ECO:0000256" key="2">
    <source>
        <dbReference type="SAM" id="SignalP"/>
    </source>
</evidence>
<dbReference type="EMBL" id="SRLO01000923">
    <property type="protein sequence ID" value="TNN44096.1"/>
    <property type="molecule type" value="Genomic_DNA"/>
</dbReference>
<evidence type="ECO:0000256" key="1">
    <source>
        <dbReference type="SAM" id="MobiDB-lite"/>
    </source>
</evidence>
<dbReference type="Proteomes" id="UP000314294">
    <property type="component" value="Unassembled WGS sequence"/>
</dbReference>
<organism evidence="3 4">
    <name type="scientific">Liparis tanakae</name>
    <name type="common">Tanaka's snailfish</name>
    <dbReference type="NCBI Taxonomy" id="230148"/>
    <lineage>
        <taxon>Eukaryota</taxon>
        <taxon>Metazoa</taxon>
        <taxon>Chordata</taxon>
        <taxon>Craniata</taxon>
        <taxon>Vertebrata</taxon>
        <taxon>Euteleostomi</taxon>
        <taxon>Actinopterygii</taxon>
        <taxon>Neopterygii</taxon>
        <taxon>Teleostei</taxon>
        <taxon>Neoteleostei</taxon>
        <taxon>Acanthomorphata</taxon>
        <taxon>Eupercaria</taxon>
        <taxon>Perciformes</taxon>
        <taxon>Cottioidei</taxon>
        <taxon>Cottales</taxon>
        <taxon>Liparidae</taxon>
        <taxon>Liparis</taxon>
    </lineage>
</organism>
<keyword evidence="4" id="KW-1185">Reference proteome</keyword>
<gene>
    <name evidence="3" type="ORF">EYF80_045683</name>
</gene>
<accession>A0A4Z2FSB4</accession>
<feature type="region of interest" description="Disordered" evidence="1">
    <location>
        <begin position="27"/>
        <end position="51"/>
    </location>
</feature>
<evidence type="ECO:0000313" key="4">
    <source>
        <dbReference type="Proteomes" id="UP000314294"/>
    </source>
</evidence>
<proteinExistence type="predicted"/>
<keyword evidence="2" id="KW-0732">Signal</keyword>
<dbReference type="AlphaFoldDB" id="A0A4Z2FSB4"/>
<feature type="signal peptide" evidence="2">
    <location>
        <begin position="1"/>
        <end position="28"/>
    </location>
</feature>
<name>A0A4Z2FSB4_9TELE</name>
<evidence type="ECO:0000313" key="3">
    <source>
        <dbReference type="EMBL" id="TNN44096.1"/>
    </source>
</evidence>
<comment type="caution">
    <text evidence="3">The sequence shown here is derived from an EMBL/GenBank/DDBJ whole genome shotgun (WGS) entry which is preliminary data.</text>
</comment>
<feature type="chain" id="PRO_5021207523" evidence="2">
    <location>
        <begin position="29"/>
        <end position="66"/>
    </location>
</feature>